<keyword evidence="11" id="KW-1185">Reference proteome</keyword>
<dbReference type="InterPro" id="IPR014031">
    <property type="entry name" value="Ketoacyl_synth_C"/>
</dbReference>
<dbReference type="Gene3D" id="3.40.366.10">
    <property type="entry name" value="Malonyl-Coenzyme A Acyl Carrier Protein, domain 2"/>
    <property type="match status" value="1"/>
</dbReference>
<evidence type="ECO:0000256" key="7">
    <source>
        <dbReference type="SAM" id="MobiDB-lite"/>
    </source>
</evidence>
<evidence type="ECO:0000259" key="8">
    <source>
        <dbReference type="PROSITE" id="PS50075"/>
    </source>
</evidence>
<dbReference type="GO" id="GO:0005886">
    <property type="term" value="C:plasma membrane"/>
    <property type="evidence" value="ECO:0007669"/>
    <property type="project" value="TreeGrafter"/>
</dbReference>
<evidence type="ECO:0000313" key="10">
    <source>
        <dbReference type="EMBL" id="GGK76605.1"/>
    </source>
</evidence>
<keyword evidence="5" id="KW-0443">Lipid metabolism</keyword>
<comment type="caution">
    <text evidence="10">The sequence shown here is derived from an EMBL/GenBank/DDBJ whole genome shotgun (WGS) entry which is preliminary data.</text>
</comment>
<dbReference type="InterPro" id="IPR032821">
    <property type="entry name" value="PKS_assoc"/>
</dbReference>
<feature type="region of interest" description="Disordered" evidence="7">
    <location>
        <begin position="866"/>
        <end position="924"/>
    </location>
</feature>
<dbReference type="InterPro" id="IPR014030">
    <property type="entry name" value="Ketoacyl_synth_N"/>
</dbReference>
<evidence type="ECO:0000313" key="11">
    <source>
        <dbReference type="Proteomes" id="UP000656042"/>
    </source>
</evidence>
<keyword evidence="3" id="KW-0808">Transferase</keyword>
<dbReference type="FunFam" id="3.40.47.10:FF:000042">
    <property type="entry name" value="Polyketide synthase Pks13"/>
    <property type="match status" value="1"/>
</dbReference>
<protein>
    <recommendedName>
        <fullName evidence="12">Acyl transferase domain-containing protein</fullName>
    </recommendedName>
</protein>
<dbReference type="SMART" id="SM00823">
    <property type="entry name" value="PKS_PP"/>
    <property type="match status" value="1"/>
</dbReference>
<dbReference type="InterPro" id="IPR050091">
    <property type="entry name" value="PKS_NRPS_Biosynth_Enz"/>
</dbReference>
<accession>A0A8J3BX44</accession>
<dbReference type="SUPFAM" id="SSF52151">
    <property type="entry name" value="FabD/lysophospholipase-like"/>
    <property type="match status" value="1"/>
</dbReference>
<dbReference type="PROSITE" id="PS52004">
    <property type="entry name" value="KS3_2"/>
    <property type="match status" value="1"/>
</dbReference>
<dbReference type="GO" id="GO:0031177">
    <property type="term" value="F:phosphopantetheine binding"/>
    <property type="evidence" value="ECO:0007669"/>
    <property type="project" value="InterPro"/>
</dbReference>
<gene>
    <name evidence="10" type="ORF">GCM10012284_08250</name>
</gene>
<dbReference type="InterPro" id="IPR001227">
    <property type="entry name" value="Ac_transferase_dom_sf"/>
</dbReference>
<keyword evidence="4" id="KW-0276">Fatty acid metabolism</keyword>
<dbReference type="Gene3D" id="3.30.70.3290">
    <property type="match status" value="1"/>
</dbReference>
<dbReference type="PANTHER" id="PTHR43775:SF37">
    <property type="entry name" value="SI:DKEY-61P9.11"/>
    <property type="match status" value="1"/>
</dbReference>
<dbReference type="InterPro" id="IPR020806">
    <property type="entry name" value="PKS_PP-bd"/>
</dbReference>
<dbReference type="InterPro" id="IPR020841">
    <property type="entry name" value="PKS_Beta-ketoAc_synthase_dom"/>
</dbReference>
<dbReference type="Pfam" id="PF00698">
    <property type="entry name" value="Acyl_transf_1"/>
    <property type="match status" value="1"/>
</dbReference>
<sequence length="1016" mass="105548">MNADPDVAVVGLACQVPGAPDADRYWANLRAGVESVTVFDAAELRAAGVDDALRTRPDYVPAAPVLADPSLFDADFFGYSHREACALDPQHRLFLECAWAAMEHAGYAPGRQTGPVGVYGGSALNSYLLFSGLLPRLSDDYLFTLTASDKDFLATRVSYKLGLTGPSLTVQTACSTSLVAVHLAVRALLAGECDMALAGGVSVRVPHRVGYLHDGGHMLSADGHCRPFDAAAGGTLFGSGAGIVVLKRLDDARAQHDTVHAVVRGSAVNNDGADKAGFSAPSVRRQADAVVEALGAADVDPATVAYVEAHGTGTRVGDPIEVAALTRAYRRFTRARGFCALGSVKSNVGHLDAAAGVTGLIKAVLALRHGEIPPTLHFRHANPDLRLDETPFRVADRLEPWPAGAGPRRAAVNALGVGGTNAHVVLQEAPAPPEPAASVPARPVVLLAVSARTPHALATLSGAVADHLAAHGDAHLADAAYTLQVGRAAFACRGSAVARTAAEAAEALRAAGSRRMPAAPARAAPPPAVVFLLPGQGAPDAGVGAGLYRHEPVFRAGVDRCADHFASHMDTDLRTLVERGAQPRGGAATQAAVFTLGYALASLWESWGVHPAALVGHSLGEFVAACLAGVFPLEAAARVVAARGRLVDTVPAGAMLAVPLSEERTRAHLRDGLTVAAVNAPAQCVVAGPLDAVAELADRLRRQAVPARRLPVTHAFHSAMMEPIIAPLRASVCQVSPAAPRIPLVSTVTGAWMRDAEATSADYWARHLRRPVRFADSLRTLAGLGRYVLLEVGAGGALGGPARQQPGPLAVVDGPSGDDAPSVVRALGRLWEAGVDPDWAAFSAGQPRRRIPLPGHPMRRRRCWIDAPPADVDPEPPEAHAGTLPDRPAAASGTAAPAKSGTAAPAESGTAAPDADATADARDAAAPRTATEAVVIAVWRAVLGDVPIGPRDNFYHLGGHSLLLTRVAARLNGTFRIDLPLLTLMEAPTVEELAARIDDVFRFGSRPTAPARRRTT</sequence>
<dbReference type="SUPFAM" id="SSF47336">
    <property type="entry name" value="ACP-like"/>
    <property type="match status" value="1"/>
</dbReference>
<dbReference type="Pfam" id="PF02801">
    <property type="entry name" value="Ketoacyl-synt_C"/>
    <property type="match status" value="1"/>
</dbReference>
<dbReference type="InterPro" id="IPR014043">
    <property type="entry name" value="Acyl_transferase_dom"/>
</dbReference>
<dbReference type="PROSITE" id="PS00012">
    <property type="entry name" value="PHOSPHOPANTETHEINE"/>
    <property type="match status" value="1"/>
</dbReference>
<evidence type="ECO:0000256" key="4">
    <source>
        <dbReference type="ARBA" id="ARBA00022832"/>
    </source>
</evidence>
<dbReference type="EMBL" id="BMMX01000001">
    <property type="protein sequence ID" value="GGK76605.1"/>
    <property type="molecule type" value="Genomic_DNA"/>
</dbReference>
<proteinExistence type="predicted"/>
<dbReference type="Pfam" id="PF00109">
    <property type="entry name" value="ketoacyl-synt"/>
    <property type="match status" value="1"/>
</dbReference>
<dbReference type="SMART" id="SM00825">
    <property type="entry name" value="PKS_KS"/>
    <property type="match status" value="1"/>
</dbReference>
<feature type="compositionally biased region" description="Low complexity" evidence="7">
    <location>
        <begin position="889"/>
        <end position="918"/>
    </location>
</feature>
<feature type="domain" description="Carrier" evidence="8">
    <location>
        <begin position="926"/>
        <end position="1001"/>
    </location>
</feature>
<dbReference type="AlphaFoldDB" id="A0A8J3BX44"/>
<dbReference type="Pfam" id="PF00550">
    <property type="entry name" value="PP-binding"/>
    <property type="match status" value="1"/>
</dbReference>
<evidence type="ECO:0000256" key="2">
    <source>
        <dbReference type="ARBA" id="ARBA00022553"/>
    </source>
</evidence>
<keyword evidence="1" id="KW-0596">Phosphopantetheine</keyword>
<dbReference type="PANTHER" id="PTHR43775">
    <property type="entry name" value="FATTY ACID SYNTHASE"/>
    <property type="match status" value="1"/>
</dbReference>
<evidence type="ECO:0000259" key="9">
    <source>
        <dbReference type="PROSITE" id="PS52004"/>
    </source>
</evidence>
<dbReference type="Proteomes" id="UP000656042">
    <property type="component" value="Unassembled WGS sequence"/>
</dbReference>
<name>A0A8J3BX44_9ACTN</name>
<dbReference type="CDD" id="cd00833">
    <property type="entry name" value="PKS"/>
    <property type="match status" value="1"/>
</dbReference>
<evidence type="ECO:0000256" key="6">
    <source>
        <dbReference type="ARBA" id="ARBA00023268"/>
    </source>
</evidence>
<reference evidence="10" key="1">
    <citation type="journal article" date="2014" name="Int. J. Syst. Evol. Microbiol.">
        <title>Complete genome sequence of Corynebacterium casei LMG S-19264T (=DSM 44701T), isolated from a smear-ripened cheese.</title>
        <authorList>
            <consortium name="US DOE Joint Genome Institute (JGI-PGF)"/>
            <person name="Walter F."/>
            <person name="Albersmeier A."/>
            <person name="Kalinowski J."/>
            <person name="Ruckert C."/>
        </authorList>
    </citation>
    <scope>NUCLEOTIDE SEQUENCE</scope>
    <source>
        <strain evidence="10">CGMCC 4.7299</strain>
    </source>
</reference>
<dbReference type="GO" id="GO:0005737">
    <property type="term" value="C:cytoplasm"/>
    <property type="evidence" value="ECO:0007669"/>
    <property type="project" value="TreeGrafter"/>
</dbReference>
<dbReference type="SMART" id="SM00827">
    <property type="entry name" value="PKS_AT"/>
    <property type="match status" value="1"/>
</dbReference>
<dbReference type="InterPro" id="IPR016036">
    <property type="entry name" value="Malonyl_transacylase_ACP-bd"/>
</dbReference>
<evidence type="ECO:0000256" key="5">
    <source>
        <dbReference type="ARBA" id="ARBA00023098"/>
    </source>
</evidence>
<dbReference type="GO" id="GO:0006633">
    <property type="term" value="P:fatty acid biosynthetic process"/>
    <property type="evidence" value="ECO:0007669"/>
    <property type="project" value="InterPro"/>
</dbReference>
<dbReference type="Gene3D" id="3.30.70.250">
    <property type="entry name" value="Malonyl-CoA ACP transacylase, ACP-binding"/>
    <property type="match status" value="1"/>
</dbReference>
<evidence type="ECO:0000256" key="3">
    <source>
        <dbReference type="ARBA" id="ARBA00022679"/>
    </source>
</evidence>
<organism evidence="10 11">
    <name type="scientific">Mangrovihabitans endophyticus</name>
    <dbReference type="NCBI Taxonomy" id="1751298"/>
    <lineage>
        <taxon>Bacteria</taxon>
        <taxon>Bacillati</taxon>
        <taxon>Actinomycetota</taxon>
        <taxon>Actinomycetes</taxon>
        <taxon>Micromonosporales</taxon>
        <taxon>Micromonosporaceae</taxon>
        <taxon>Mangrovihabitans</taxon>
    </lineage>
</organism>
<dbReference type="InterPro" id="IPR036736">
    <property type="entry name" value="ACP-like_sf"/>
</dbReference>
<dbReference type="Gene3D" id="3.40.47.10">
    <property type="match status" value="1"/>
</dbReference>
<feature type="domain" description="Ketosynthase family 3 (KS3)" evidence="9">
    <location>
        <begin position="4"/>
        <end position="428"/>
    </location>
</feature>
<dbReference type="InterPro" id="IPR009081">
    <property type="entry name" value="PP-bd_ACP"/>
</dbReference>
<dbReference type="InterPro" id="IPR016039">
    <property type="entry name" value="Thiolase-like"/>
</dbReference>
<dbReference type="InterPro" id="IPR018201">
    <property type="entry name" value="Ketoacyl_synth_AS"/>
</dbReference>
<keyword evidence="6" id="KW-0511">Multifunctional enzyme</keyword>
<evidence type="ECO:0008006" key="12">
    <source>
        <dbReference type="Google" id="ProtNLM"/>
    </source>
</evidence>
<dbReference type="GO" id="GO:0071770">
    <property type="term" value="P:DIM/DIP cell wall layer assembly"/>
    <property type="evidence" value="ECO:0007669"/>
    <property type="project" value="TreeGrafter"/>
</dbReference>
<dbReference type="SUPFAM" id="SSF53901">
    <property type="entry name" value="Thiolase-like"/>
    <property type="match status" value="1"/>
</dbReference>
<dbReference type="Pfam" id="PF16197">
    <property type="entry name" value="KAsynt_C_assoc"/>
    <property type="match status" value="1"/>
</dbReference>
<dbReference type="Gene3D" id="1.10.1200.10">
    <property type="entry name" value="ACP-like"/>
    <property type="match status" value="1"/>
</dbReference>
<dbReference type="PROSITE" id="PS00606">
    <property type="entry name" value="KS3_1"/>
    <property type="match status" value="1"/>
</dbReference>
<reference evidence="10" key="2">
    <citation type="submission" date="2020-09" db="EMBL/GenBank/DDBJ databases">
        <authorList>
            <person name="Sun Q."/>
            <person name="Zhou Y."/>
        </authorList>
    </citation>
    <scope>NUCLEOTIDE SEQUENCE</scope>
    <source>
        <strain evidence="10">CGMCC 4.7299</strain>
    </source>
</reference>
<evidence type="ECO:0000256" key="1">
    <source>
        <dbReference type="ARBA" id="ARBA00022450"/>
    </source>
</evidence>
<dbReference type="SUPFAM" id="SSF55048">
    <property type="entry name" value="Probable ACP-binding domain of malonyl-CoA ACP transacylase"/>
    <property type="match status" value="1"/>
</dbReference>
<dbReference type="GO" id="GO:0004315">
    <property type="term" value="F:3-oxoacyl-[acyl-carrier-protein] synthase activity"/>
    <property type="evidence" value="ECO:0007669"/>
    <property type="project" value="InterPro"/>
</dbReference>
<dbReference type="InterPro" id="IPR016035">
    <property type="entry name" value="Acyl_Trfase/lysoPLipase"/>
</dbReference>
<dbReference type="GO" id="GO:0004312">
    <property type="term" value="F:fatty acid synthase activity"/>
    <property type="evidence" value="ECO:0007669"/>
    <property type="project" value="TreeGrafter"/>
</dbReference>
<keyword evidence="2" id="KW-0597">Phosphoprotein</keyword>
<dbReference type="InterPro" id="IPR006162">
    <property type="entry name" value="Ppantetheine_attach_site"/>
</dbReference>
<dbReference type="PROSITE" id="PS50075">
    <property type="entry name" value="CARRIER"/>
    <property type="match status" value="1"/>
</dbReference>